<keyword evidence="4" id="KW-1185">Reference proteome</keyword>
<dbReference type="PANTHER" id="PTHR44196:SF1">
    <property type="entry name" value="DEHYDROGENASE_REDUCTASE SDR FAMILY MEMBER 7B"/>
    <property type="match status" value="1"/>
</dbReference>
<accession>A0A7W9L1P7</accession>
<dbReference type="SUPFAM" id="SSF51735">
    <property type="entry name" value="NAD(P)-binding Rossmann-fold domains"/>
    <property type="match status" value="1"/>
</dbReference>
<dbReference type="Gene3D" id="3.40.50.720">
    <property type="entry name" value="NAD(P)-binding Rossmann-like Domain"/>
    <property type="match status" value="1"/>
</dbReference>
<dbReference type="PANTHER" id="PTHR44196">
    <property type="entry name" value="DEHYDROGENASE/REDUCTASE SDR FAMILY MEMBER 7B"/>
    <property type="match status" value="1"/>
</dbReference>
<dbReference type="InterPro" id="IPR036291">
    <property type="entry name" value="NAD(P)-bd_dom_sf"/>
</dbReference>
<keyword evidence="2" id="KW-0560">Oxidoreductase</keyword>
<dbReference type="Pfam" id="PF00106">
    <property type="entry name" value="adh_short"/>
    <property type="match status" value="1"/>
</dbReference>
<dbReference type="AlphaFoldDB" id="A0A7W9L1P7"/>
<comment type="caution">
    <text evidence="3">The sequence shown here is derived from an EMBL/GenBank/DDBJ whole genome shotgun (WGS) entry which is preliminary data.</text>
</comment>
<dbReference type="NCBIfam" id="NF005489">
    <property type="entry name" value="PRK07102.1"/>
    <property type="match status" value="1"/>
</dbReference>
<organism evidence="3 4">
    <name type="scientific">Prosthecomicrobium pneumaticum</name>
    <dbReference type="NCBI Taxonomy" id="81895"/>
    <lineage>
        <taxon>Bacteria</taxon>
        <taxon>Pseudomonadati</taxon>
        <taxon>Pseudomonadota</taxon>
        <taxon>Alphaproteobacteria</taxon>
        <taxon>Hyphomicrobiales</taxon>
        <taxon>Kaistiaceae</taxon>
        <taxon>Prosthecomicrobium</taxon>
    </lineage>
</organism>
<dbReference type="InterPro" id="IPR002347">
    <property type="entry name" value="SDR_fam"/>
</dbReference>
<dbReference type="RefSeq" id="WP_183855130.1">
    <property type="nucleotide sequence ID" value="NZ_JACHOO010000003.1"/>
</dbReference>
<reference evidence="3 4" key="1">
    <citation type="submission" date="2020-08" db="EMBL/GenBank/DDBJ databases">
        <title>Genomic Encyclopedia of Type Strains, Phase IV (KMG-IV): sequencing the most valuable type-strain genomes for metagenomic binning, comparative biology and taxonomic classification.</title>
        <authorList>
            <person name="Goeker M."/>
        </authorList>
    </citation>
    <scope>NUCLEOTIDE SEQUENCE [LARGE SCALE GENOMIC DNA]</scope>
    <source>
        <strain evidence="3 4">DSM 16268</strain>
    </source>
</reference>
<evidence type="ECO:0000256" key="2">
    <source>
        <dbReference type="ARBA" id="ARBA00023002"/>
    </source>
</evidence>
<evidence type="ECO:0000313" key="3">
    <source>
        <dbReference type="EMBL" id="MBB5752904.1"/>
    </source>
</evidence>
<evidence type="ECO:0008006" key="5">
    <source>
        <dbReference type="Google" id="ProtNLM"/>
    </source>
</evidence>
<dbReference type="PRINTS" id="PR00081">
    <property type="entry name" value="GDHRDH"/>
</dbReference>
<dbReference type="GO" id="GO:0016491">
    <property type="term" value="F:oxidoreductase activity"/>
    <property type="evidence" value="ECO:0007669"/>
    <property type="project" value="UniProtKB-KW"/>
</dbReference>
<comment type="similarity">
    <text evidence="1">Belongs to the short-chain dehydrogenases/reductases (SDR) family.</text>
</comment>
<evidence type="ECO:0000313" key="4">
    <source>
        <dbReference type="Proteomes" id="UP000523821"/>
    </source>
</evidence>
<dbReference type="Proteomes" id="UP000523821">
    <property type="component" value="Unassembled WGS sequence"/>
</dbReference>
<evidence type="ECO:0000256" key="1">
    <source>
        <dbReference type="ARBA" id="ARBA00006484"/>
    </source>
</evidence>
<protein>
    <recommendedName>
        <fullName evidence="5">Short-chain dehydrogenase</fullName>
    </recommendedName>
</protein>
<gene>
    <name evidence="3" type="ORF">GGQ63_001958</name>
</gene>
<proteinExistence type="inferred from homology"/>
<sequence length="250" mass="26257">MSAGPSRVALFGATSDIAVAYGRRCAEAGARLVLVGRDPAGLVASADDLRVRGAAAVEILHADFADLAGLPAVAEAAWAAFGGLDLALVAYGALPDQATLEADPAALAETLELNFVSPAVLADRLAARFEAARAGTIAVITSVAGDRGRRSNYGYGAAKGGCQRFLEGLRHRLAAAGVTVLDIRPGFVATKMTAHLPRGGPLWATPDRVAADIARAVARRKAVLYTPWFWGFIMMIVRALPRPLFHRTRF</sequence>
<dbReference type="EMBL" id="JACHOO010000003">
    <property type="protein sequence ID" value="MBB5752904.1"/>
    <property type="molecule type" value="Genomic_DNA"/>
</dbReference>
<dbReference type="GO" id="GO:0016020">
    <property type="term" value="C:membrane"/>
    <property type="evidence" value="ECO:0007669"/>
    <property type="project" value="TreeGrafter"/>
</dbReference>
<name>A0A7W9L1P7_9HYPH</name>